<organism evidence="2 3">
    <name type="scientific">Phnomibacter ginsenosidimutans</name>
    <dbReference type="NCBI Taxonomy" id="2676868"/>
    <lineage>
        <taxon>Bacteria</taxon>
        <taxon>Pseudomonadati</taxon>
        <taxon>Bacteroidota</taxon>
        <taxon>Chitinophagia</taxon>
        <taxon>Chitinophagales</taxon>
        <taxon>Chitinophagaceae</taxon>
        <taxon>Phnomibacter</taxon>
    </lineage>
</organism>
<accession>A0A6I6G692</accession>
<proteinExistence type="predicted"/>
<reference evidence="2 3" key="1">
    <citation type="submission" date="2019-11" db="EMBL/GenBank/DDBJ databases">
        <authorList>
            <person name="Im W.T."/>
        </authorList>
    </citation>
    <scope>NUCLEOTIDE SEQUENCE [LARGE SCALE GENOMIC DNA]</scope>
    <source>
        <strain evidence="2 3">SB-02</strain>
    </source>
</reference>
<dbReference type="KEGG" id="fls:GLV81_01515"/>
<keyword evidence="1" id="KW-1133">Transmembrane helix</keyword>
<evidence type="ECO:0000313" key="3">
    <source>
        <dbReference type="Proteomes" id="UP000426027"/>
    </source>
</evidence>
<evidence type="ECO:0008006" key="4">
    <source>
        <dbReference type="Google" id="ProtNLM"/>
    </source>
</evidence>
<dbReference type="EMBL" id="CP046566">
    <property type="protein sequence ID" value="QGW26953.1"/>
    <property type="molecule type" value="Genomic_DNA"/>
</dbReference>
<keyword evidence="1" id="KW-0472">Membrane</keyword>
<keyword evidence="3" id="KW-1185">Reference proteome</keyword>
<protein>
    <recommendedName>
        <fullName evidence="4">Glycosyltransferase family 4 protein</fullName>
    </recommendedName>
</protein>
<gene>
    <name evidence="2" type="ORF">GLV81_01515</name>
</gene>
<keyword evidence="1" id="KW-0812">Transmembrane</keyword>
<dbReference type="Proteomes" id="UP000426027">
    <property type="component" value="Chromosome"/>
</dbReference>
<name>A0A6I6G692_9BACT</name>
<dbReference type="Gene3D" id="3.40.50.2000">
    <property type="entry name" value="Glycogen Phosphorylase B"/>
    <property type="match status" value="1"/>
</dbReference>
<evidence type="ECO:0000256" key="1">
    <source>
        <dbReference type="SAM" id="Phobius"/>
    </source>
</evidence>
<evidence type="ECO:0000313" key="2">
    <source>
        <dbReference type="EMBL" id="QGW26953.1"/>
    </source>
</evidence>
<feature type="transmembrane region" description="Helical" evidence="1">
    <location>
        <begin position="90"/>
        <end position="108"/>
    </location>
</feature>
<dbReference type="RefSeq" id="WP_157476216.1">
    <property type="nucleotide sequence ID" value="NZ_CP046566.1"/>
</dbReference>
<sequence length="283" mass="33596">MKQEKNIKQSILMTAYAVNPYKGSEDGMGWNFIMQAATTQRVIAITRKNNRPHIDKYMAEHPDGKAHYQQVQWWYFDWPKWMIFWKKGPLLSLIYYYMWQLSLAIWLLPKRSIFSIVHTLNFHNDWTPSFLWLLGKPFVWGPIGHHPRIPASFIRKQYGWRAWLQDRFLWAIKNWFWYIDPFVYISKWKARHIFCMNTEAAIKLRLPRHKYSIMPSVASEPVRPTVKTAIPDKFTVLSVGRFVPLKGFDVTIAAFATFYFQLSRAQQEKTQLILAGAGPFCRK</sequence>
<dbReference type="SUPFAM" id="SSF53756">
    <property type="entry name" value="UDP-Glycosyltransferase/glycogen phosphorylase"/>
    <property type="match status" value="1"/>
</dbReference>
<dbReference type="AlphaFoldDB" id="A0A6I6G692"/>